<dbReference type="SUPFAM" id="SSF54427">
    <property type="entry name" value="NTF2-like"/>
    <property type="match status" value="1"/>
</dbReference>
<evidence type="ECO:0000313" key="2">
    <source>
        <dbReference type="EMBL" id="NBL65599.1"/>
    </source>
</evidence>
<dbReference type="Pfam" id="PF12680">
    <property type="entry name" value="SnoaL_2"/>
    <property type="match status" value="1"/>
</dbReference>
<comment type="caution">
    <text evidence="2">The sequence shown here is derived from an EMBL/GenBank/DDBJ whole genome shotgun (WGS) entry which is preliminary data.</text>
</comment>
<keyword evidence="3" id="KW-1185">Reference proteome</keyword>
<dbReference type="EMBL" id="JAABLM010000012">
    <property type="protein sequence ID" value="NBL65599.1"/>
    <property type="molecule type" value="Genomic_DNA"/>
</dbReference>
<organism evidence="2 3">
    <name type="scientific">Flavobacterium ichthyis</name>
    <dbReference type="NCBI Taxonomy" id="2698827"/>
    <lineage>
        <taxon>Bacteria</taxon>
        <taxon>Pseudomonadati</taxon>
        <taxon>Bacteroidota</taxon>
        <taxon>Flavobacteriia</taxon>
        <taxon>Flavobacteriales</taxon>
        <taxon>Flavobacteriaceae</taxon>
        <taxon>Flavobacterium</taxon>
    </lineage>
</organism>
<sequence length="125" mass="14343">MKNRELIINNYIDGYNEFNIDKMVADLDDTIIFENIQGGETNLVITGLEDFKEQAEKAATYFSERTQTISSIQHSEKTTEIEINYNATLRIDLENGMKKGQQINLKGISIFEFQDGKIIRLTDKS</sequence>
<proteinExistence type="predicted"/>
<reference evidence="3" key="1">
    <citation type="submission" date="2020-01" db="EMBL/GenBank/DDBJ databases">
        <title>Sphingomonas sp. strain CSW-10.</title>
        <authorList>
            <person name="Chen W.-M."/>
        </authorList>
    </citation>
    <scope>NUCLEOTIDE SEQUENCE [LARGE SCALE GENOMIC DNA]</scope>
    <source>
        <strain evidence="3">NST-5</strain>
    </source>
</reference>
<accession>A0ABW9ZCV5</accession>
<dbReference type="RefSeq" id="WP_166537425.1">
    <property type="nucleotide sequence ID" value="NZ_JAABLM010000012.1"/>
</dbReference>
<evidence type="ECO:0000259" key="1">
    <source>
        <dbReference type="Pfam" id="PF12680"/>
    </source>
</evidence>
<dbReference type="Gene3D" id="3.10.450.50">
    <property type="match status" value="1"/>
</dbReference>
<evidence type="ECO:0000313" key="3">
    <source>
        <dbReference type="Proteomes" id="UP000798602"/>
    </source>
</evidence>
<dbReference type="InterPro" id="IPR037401">
    <property type="entry name" value="SnoaL-like"/>
</dbReference>
<gene>
    <name evidence="2" type="ORF">GV828_10335</name>
</gene>
<protein>
    <submittedName>
        <fullName evidence="2">Nuclear transport factor 2 family protein</fullName>
    </submittedName>
</protein>
<dbReference type="InterPro" id="IPR032710">
    <property type="entry name" value="NTF2-like_dom_sf"/>
</dbReference>
<dbReference type="Proteomes" id="UP000798602">
    <property type="component" value="Unassembled WGS sequence"/>
</dbReference>
<feature type="domain" description="SnoaL-like" evidence="1">
    <location>
        <begin position="10"/>
        <end position="120"/>
    </location>
</feature>
<name>A0ABW9ZCV5_9FLAO</name>